<evidence type="ECO:0000313" key="1">
    <source>
        <dbReference type="EMBL" id="JAH62657.1"/>
    </source>
</evidence>
<protein>
    <submittedName>
        <fullName evidence="1">Uncharacterized protein</fullName>
    </submittedName>
</protein>
<name>A0A0E9UA79_ANGAN</name>
<reference evidence="1" key="2">
    <citation type="journal article" date="2015" name="Fish Shellfish Immunol.">
        <title>Early steps in the European eel (Anguilla anguilla)-Vibrio vulnificus interaction in the gills: Role of the RtxA13 toxin.</title>
        <authorList>
            <person name="Callol A."/>
            <person name="Pajuelo D."/>
            <person name="Ebbesson L."/>
            <person name="Teles M."/>
            <person name="MacKenzie S."/>
            <person name="Amaro C."/>
        </authorList>
    </citation>
    <scope>NUCLEOTIDE SEQUENCE</scope>
</reference>
<proteinExistence type="predicted"/>
<dbReference type="EMBL" id="GBXM01047527">
    <property type="protein sequence ID" value="JAH61050.1"/>
    <property type="molecule type" value="Transcribed_RNA"/>
</dbReference>
<reference evidence="1" key="1">
    <citation type="submission" date="2014-11" db="EMBL/GenBank/DDBJ databases">
        <authorList>
            <person name="Amaro Gonzalez C."/>
        </authorList>
    </citation>
    <scope>NUCLEOTIDE SEQUENCE</scope>
</reference>
<dbReference type="EMBL" id="GBXM01045920">
    <property type="protein sequence ID" value="JAH62657.1"/>
    <property type="molecule type" value="Transcribed_RNA"/>
</dbReference>
<organism evidence="1">
    <name type="scientific">Anguilla anguilla</name>
    <name type="common">European freshwater eel</name>
    <name type="synonym">Muraena anguilla</name>
    <dbReference type="NCBI Taxonomy" id="7936"/>
    <lineage>
        <taxon>Eukaryota</taxon>
        <taxon>Metazoa</taxon>
        <taxon>Chordata</taxon>
        <taxon>Craniata</taxon>
        <taxon>Vertebrata</taxon>
        <taxon>Euteleostomi</taxon>
        <taxon>Actinopterygii</taxon>
        <taxon>Neopterygii</taxon>
        <taxon>Teleostei</taxon>
        <taxon>Anguilliformes</taxon>
        <taxon>Anguillidae</taxon>
        <taxon>Anguilla</taxon>
    </lineage>
</organism>
<accession>A0A0E9UA79</accession>
<sequence length="52" mass="6080">MTVTICIDIIKVCKLYIVEPTLPNQECQTSVQKVHCVCRYLWLSFNQQALKH</sequence>
<dbReference type="AlphaFoldDB" id="A0A0E9UA79"/>